<dbReference type="InterPro" id="IPR031165">
    <property type="entry name" value="GNAT_YJDJ"/>
</dbReference>
<comment type="caution">
    <text evidence="2">The sequence shown here is derived from an EMBL/GenBank/DDBJ whole genome shotgun (WGS) entry which is preliminary data.</text>
</comment>
<organism evidence="2 3">
    <name type="scientific">Kouleothrix aurantiaca</name>
    <dbReference type="NCBI Taxonomy" id="186479"/>
    <lineage>
        <taxon>Bacteria</taxon>
        <taxon>Bacillati</taxon>
        <taxon>Chloroflexota</taxon>
        <taxon>Chloroflexia</taxon>
        <taxon>Chloroflexales</taxon>
        <taxon>Roseiflexineae</taxon>
        <taxon>Roseiflexaceae</taxon>
        <taxon>Kouleothrix</taxon>
    </lineage>
</organism>
<dbReference type="EMBL" id="LJCR01001309">
    <property type="protein sequence ID" value="KPV50589.1"/>
    <property type="molecule type" value="Genomic_DNA"/>
</dbReference>
<dbReference type="GO" id="GO:0016740">
    <property type="term" value="F:transferase activity"/>
    <property type="evidence" value="ECO:0007669"/>
    <property type="project" value="UniProtKB-KW"/>
</dbReference>
<keyword evidence="3" id="KW-1185">Reference proteome</keyword>
<gene>
    <name evidence="2" type="ORF">SE17_26020</name>
</gene>
<dbReference type="InterPro" id="IPR045057">
    <property type="entry name" value="Gcn5-rel_NAT"/>
</dbReference>
<dbReference type="Gene3D" id="3.40.630.30">
    <property type="match status" value="1"/>
</dbReference>
<dbReference type="PANTHER" id="PTHR31435">
    <property type="entry name" value="PROTEIN NATD1"/>
    <property type="match status" value="1"/>
</dbReference>
<dbReference type="Proteomes" id="UP000050509">
    <property type="component" value="Unassembled WGS sequence"/>
</dbReference>
<dbReference type="AlphaFoldDB" id="A0A0N8PRQ6"/>
<dbReference type="InterPro" id="IPR016181">
    <property type="entry name" value="Acyl_CoA_acyltransferase"/>
</dbReference>
<evidence type="ECO:0000259" key="1">
    <source>
        <dbReference type="PROSITE" id="PS51729"/>
    </source>
</evidence>
<name>A0A0N8PRQ6_9CHLR</name>
<evidence type="ECO:0000313" key="3">
    <source>
        <dbReference type="Proteomes" id="UP000050509"/>
    </source>
</evidence>
<protein>
    <submittedName>
        <fullName evidence="2">Acetyltransferase</fullName>
    </submittedName>
</protein>
<feature type="domain" description="N-acetyltransferase" evidence="1">
    <location>
        <begin position="10"/>
        <end position="95"/>
    </location>
</feature>
<dbReference type="Pfam" id="PF14542">
    <property type="entry name" value="Acetyltransf_CG"/>
    <property type="match status" value="1"/>
</dbReference>
<dbReference type="SUPFAM" id="SSF55729">
    <property type="entry name" value="Acyl-CoA N-acyltransferases (Nat)"/>
    <property type="match status" value="1"/>
</dbReference>
<reference evidence="2 3" key="1">
    <citation type="submission" date="2015-09" db="EMBL/GenBank/DDBJ databases">
        <title>Draft genome sequence of Kouleothrix aurantiaca JCM 19913.</title>
        <authorList>
            <person name="Hemp J."/>
        </authorList>
    </citation>
    <scope>NUCLEOTIDE SEQUENCE [LARGE SCALE GENOMIC DNA]</scope>
    <source>
        <strain evidence="2 3">COM-B</strain>
    </source>
</reference>
<dbReference type="PANTHER" id="PTHR31435:SF10">
    <property type="entry name" value="BSR4717 PROTEIN"/>
    <property type="match status" value="1"/>
</dbReference>
<accession>A0A0N8PRQ6</accession>
<sequence>MATNELPAVQHNEAHHRYEVEIDGQRSLIQYQLRGDTIVFLHTEVPPALEGRGIAGHMARFALDDARAQGWKVVPRCPFVASYIRRHPEYQDLVAAGA</sequence>
<evidence type="ECO:0000313" key="2">
    <source>
        <dbReference type="EMBL" id="KPV50589.1"/>
    </source>
</evidence>
<dbReference type="PROSITE" id="PS51729">
    <property type="entry name" value="GNAT_YJDJ"/>
    <property type="match status" value="1"/>
</dbReference>
<proteinExistence type="predicted"/>
<keyword evidence="2" id="KW-0808">Transferase</keyword>